<dbReference type="GO" id="GO:0016829">
    <property type="term" value="F:lyase activity"/>
    <property type="evidence" value="ECO:0007669"/>
    <property type="project" value="UniProtKB-KW"/>
</dbReference>
<dbReference type="SUPFAM" id="SSF48230">
    <property type="entry name" value="Chondroitin AC/alginate lyase"/>
    <property type="match status" value="1"/>
</dbReference>
<organism evidence="5 6">
    <name type="scientific">Rheinheimera maricola</name>
    <dbReference type="NCBI Taxonomy" id="2793282"/>
    <lineage>
        <taxon>Bacteria</taxon>
        <taxon>Pseudomonadati</taxon>
        <taxon>Pseudomonadota</taxon>
        <taxon>Gammaproteobacteria</taxon>
        <taxon>Chromatiales</taxon>
        <taxon>Chromatiaceae</taxon>
        <taxon>Rheinheimera</taxon>
    </lineage>
</organism>
<protein>
    <submittedName>
        <fullName evidence="5">Alginate lyase family protein</fullName>
    </submittedName>
</protein>
<dbReference type="Pfam" id="PF05426">
    <property type="entry name" value="Alginate_lyase"/>
    <property type="match status" value="1"/>
</dbReference>
<gene>
    <name evidence="5" type="ORF">I4W93_019835</name>
</gene>
<feature type="domain" description="Alginate lyase" evidence="4">
    <location>
        <begin position="83"/>
        <end position="359"/>
    </location>
</feature>
<feature type="signal peptide" evidence="3">
    <location>
        <begin position="1"/>
        <end position="22"/>
    </location>
</feature>
<dbReference type="InterPro" id="IPR008929">
    <property type="entry name" value="Chondroitin_lyas"/>
</dbReference>
<evidence type="ECO:0000256" key="3">
    <source>
        <dbReference type="SAM" id="SignalP"/>
    </source>
</evidence>
<evidence type="ECO:0000259" key="4">
    <source>
        <dbReference type="Pfam" id="PF05426"/>
    </source>
</evidence>
<dbReference type="RefSeq" id="WP_205313623.1">
    <property type="nucleotide sequence ID" value="NZ_JAERPS020000012.1"/>
</dbReference>
<comment type="caution">
    <text evidence="5">The sequence shown here is derived from an EMBL/GenBank/DDBJ whole genome shotgun (WGS) entry which is preliminary data.</text>
</comment>
<dbReference type="Gene3D" id="1.50.10.100">
    <property type="entry name" value="Chondroitin AC/alginate lyase"/>
    <property type="match status" value="1"/>
</dbReference>
<dbReference type="InterPro" id="IPR008397">
    <property type="entry name" value="Alginate_lyase_dom"/>
</dbReference>
<feature type="chain" id="PRO_5045482917" evidence="3">
    <location>
        <begin position="23"/>
        <end position="426"/>
    </location>
</feature>
<keyword evidence="2 5" id="KW-0456">Lyase</keyword>
<evidence type="ECO:0000256" key="2">
    <source>
        <dbReference type="ARBA" id="ARBA00023239"/>
    </source>
</evidence>
<dbReference type="EMBL" id="JAERPS020000012">
    <property type="protein sequence ID" value="MBZ9613848.1"/>
    <property type="molecule type" value="Genomic_DNA"/>
</dbReference>
<proteinExistence type="predicted"/>
<accession>A0ABS7XE39</accession>
<dbReference type="Proteomes" id="UP000663814">
    <property type="component" value="Unassembled WGS sequence"/>
</dbReference>
<evidence type="ECO:0000313" key="5">
    <source>
        <dbReference type="EMBL" id="MBZ9613848.1"/>
    </source>
</evidence>
<evidence type="ECO:0000256" key="1">
    <source>
        <dbReference type="ARBA" id="ARBA00022729"/>
    </source>
</evidence>
<reference evidence="5 6" key="1">
    <citation type="submission" date="2021-08" db="EMBL/GenBank/DDBJ databases">
        <title>Rheinheimera aquimaris sp. nov., isolated from seawater of the East Sea in Korea.</title>
        <authorList>
            <person name="Kim K.H."/>
            <person name="Wenting R."/>
            <person name="Kim K.R."/>
            <person name="Jeon C.O."/>
        </authorList>
    </citation>
    <scope>NUCLEOTIDE SEQUENCE [LARGE SCALE GENOMIC DNA]</scope>
    <source>
        <strain evidence="5 6">MA-13</strain>
    </source>
</reference>
<sequence>MNVIFSTAISCMLFFVAFICHAQQDAELVAKAYLNEPIRLSESALQQTKIRAKQGDIRTLSAIASLDKAATELLSVSIFTIVNKNILPASGNKHDYFSFGPYWWPDPSKADGKPWVKIDGKINPASREPEQDKVAFKQFSDAVTTLATAYFFTDKPEYAQKAATLIKAWFLDEATYMNPHLNYAQAIPGITDGRGIGIIDMWYLYRVIDGIRLIQSSAALSEVDNRKLLQWFSTYLDWLVNSPLGIEERNTHNNHATFYALQTAIVAIYVGKHDIAHQQVKHATKLLKQQVENDGQQPHELGRTRPFHYSVFNLQAFVGLASIAPKVGIDLWHHPQAESPTIKAAIEYILTRTKSSQNWGGKQEKQIELFRLIPVLPDLARAYDIPTSEYQSILDAYPTTTAQCALLFGLPQPIAANTSEFSLCAY</sequence>
<keyword evidence="6" id="KW-1185">Reference proteome</keyword>
<evidence type="ECO:0000313" key="6">
    <source>
        <dbReference type="Proteomes" id="UP000663814"/>
    </source>
</evidence>
<keyword evidence="1 3" id="KW-0732">Signal</keyword>
<name>A0ABS7XE39_9GAMM</name>